<dbReference type="Pfam" id="PF04434">
    <property type="entry name" value="SWIM"/>
    <property type="match status" value="1"/>
</dbReference>
<dbReference type="Gene3D" id="3.40.50.300">
    <property type="entry name" value="P-loop containing nucleotide triphosphate hydrolases"/>
    <property type="match status" value="1"/>
</dbReference>
<dbReference type="PANTHER" id="PTHR10799">
    <property type="entry name" value="SNF2/RAD54 HELICASE FAMILY"/>
    <property type="match status" value="1"/>
</dbReference>
<evidence type="ECO:0000259" key="5">
    <source>
        <dbReference type="PROSITE" id="PS51192"/>
    </source>
</evidence>
<dbReference type="PROSITE" id="PS51192">
    <property type="entry name" value="HELICASE_ATP_BIND_1"/>
    <property type="match status" value="1"/>
</dbReference>
<dbReference type="PROSITE" id="PS50966">
    <property type="entry name" value="ZF_SWIM"/>
    <property type="match status" value="1"/>
</dbReference>
<dbReference type="InterPro" id="IPR001650">
    <property type="entry name" value="Helicase_C-like"/>
</dbReference>
<dbReference type="SMART" id="SM00490">
    <property type="entry name" value="HELICc"/>
    <property type="match status" value="1"/>
</dbReference>
<dbReference type="InterPro" id="IPR014001">
    <property type="entry name" value="Helicase_ATP-bd"/>
</dbReference>
<keyword evidence="1" id="KW-0378">Hydrolase</keyword>
<keyword evidence="2" id="KW-0863">Zinc-finger</keyword>
<dbReference type="Pfam" id="PF00271">
    <property type="entry name" value="Helicase_C"/>
    <property type="match status" value="1"/>
</dbReference>
<organism evidence="7">
    <name type="scientific">Brevibacterium koreense</name>
    <dbReference type="NCBI Taxonomy" id="3140787"/>
    <lineage>
        <taxon>Bacteria</taxon>
        <taxon>Bacillati</taxon>
        <taxon>Actinomycetota</taxon>
        <taxon>Actinomycetes</taxon>
        <taxon>Micrococcales</taxon>
        <taxon>Brevibacteriaceae</taxon>
        <taxon>Brevibacterium</taxon>
    </lineage>
</organism>
<dbReference type="GO" id="GO:0005524">
    <property type="term" value="F:ATP binding"/>
    <property type="evidence" value="ECO:0007669"/>
    <property type="project" value="InterPro"/>
</dbReference>
<dbReference type="GO" id="GO:0016787">
    <property type="term" value="F:hydrolase activity"/>
    <property type="evidence" value="ECO:0007669"/>
    <property type="project" value="UniProtKB-KW"/>
</dbReference>
<feature type="domain" description="Helicase ATP-binding" evidence="5">
    <location>
        <begin position="728"/>
        <end position="893"/>
    </location>
</feature>
<evidence type="ECO:0000259" key="4">
    <source>
        <dbReference type="PROSITE" id="PS50966"/>
    </source>
</evidence>
<dbReference type="EMBL" id="CP158281">
    <property type="protein sequence ID" value="XBV89285.1"/>
    <property type="molecule type" value="Genomic_DNA"/>
</dbReference>
<dbReference type="Gene3D" id="3.40.50.10810">
    <property type="entry name" value="Tandem AAA-ATPase domain"/>
    <property type="match status" value="1"/>
</dbReference>
<dbReference type="RefSeq" id="WP_350270192.1">
    <property type="nucleotide sequence ID" value="NZ_CP158281.1"/>
</dbReference>
<keyword evidence="7" id="KW-0547">Nucleotide-binding</keyword>
<dbReference type="InterPro" id="IPR013663">
    <property type="entry name" value="Helicase_SWF/SNF/SWI_bac"/>
</dbReference>
<dbReference type="KEGG" id="bkr:AAFP32_00705"/>
<dbReference type="CDD" id="cd18793">
    <property type="entry name" value="SF2_C_SNF"/>
    <property type="match status" value="1"/>
</dbReference>
<dbReference type="InterPro" id="IPR049730">
    <property type="entry name" value="SNF2/RAD54-like_C"/>
</dbReference>
<dbReference type="InterPro" id="IPR027417">
    <property type="entry name" value="P-loop_NTPase"/>
</dbReference>
<dbReference type="Pfam" id="PF08455">
    <property type="entry name" value="SNF2_assoc"/>
    <property type="match status" value="1"/>
</dbReference>
<proteinExistence type="predicted"/>
<gene>
    <name evidence="7" type="ORF">AAFP32_00705</name>
</gene>
<name>A0AAU7UMU3_9MICO</name>
<dbReference type="Pfam" id="PF00176">
    <property type="entry name" value="SNF2-rel_dom"/>
    <property type="match status" value="1"/>
</dbReference>
<dbReference type="PROSITE" id="PS51194">
    <property type="entry name" value="HELICASE_CTER"/>
    <property type="match status" value="1"/>
</dbReference>
<dbReference type="SMART" id="SM00487">
    <property type="entry name" value="DEXDc"/>
    <property type="match status" value="1"/>
</dbReference>
<keyword evidence="2" id="KW-0479">Metal-binding</keyword>
<evidence type="ECO:0000259" key="6">
    <source>
        <dbReference type="PROSITE" id="PS51194"/>
    </source>
</evidence>
<evidence type="ECO:0000256" key="1">
    <source>
        <dbReference type="ARBA" id="ARBA00022801"/>
    </source>
</evidence>
<dbReference type="InterPro" id="IPR038718">
    <property type="entry name" value="SNF2-like_sf"/>
</dbReference>
<dbReference type="InterPro" id="IPR000330">
    <property type="entry name" value="SNF2_N"/>
</dbReference>
<dbReference type="InterPro" id="IPR007527">
    <property type="entry name" value="Znf_SWIM"/>
</dbReference>
<dbReference type="SUPFAM" id="SSF52540">
    <property type="entry name" value="P-loop containing nucleoside triphosphate hydrolases"/>
    <property type="match status" value="2"/>
</dbReference>
<dbReference type="GO" id="GO:0004386">
    <property type="term" value="F:helicase activity"/>
    <property type="evidence" value="ECO:0007669"/>
    <property type="project" value="UniProtKB-KW"/>
</dbReference>
<sequence>MDRAMTIVPKDELKAFVDPGTFARGTDYARKGQVLRILWHESDRQLVADVAGSAGLYQTTITFDDLDDGGPGEIVDTVCTCPVGYDCKHCVAVVIVNNQQMLEQRTSAIMDDYRRAIGEDETEHVRGVDPSDFGAIIGGGRSTVGQVRVPEWRQRLDRIIEVSRRPSAQPETVALGFELHRAPQRSYFNRSPSRLKAAEIPDEAEPQLHVRPLIPGAKNNWIKGQAGWHWFTSRLNASRFDADQFEWFYRLVTLDDGLGRFGHAQSSATIRLDDFGSPFLWELLGQAADLDIPLVSADKQIAIRLGQRAEFQLDVTRSDDDLVLKSAVVIDDQPVQAHEVRPIGLGGVYRLDMVGTAKAVVTLAPLTEPMTEAQRTLLEGPAATRIPEQGHEDFVDRVLPLLRKSPERRGGIRGVGTGKKSDLGATNSGPGDRVISSDGSVDLPVEKSPHLNLHISYDNPDQRRSARGGADKSDRGPGRSTPTMRLSWSWTYYSPQRTFHLVPHRSELSDQVRGRDQKFEHAVLRRLRTIDPDAARTESTILTGIDAATFSTRILPRIQELDDVTVTFADSDNAPEFRELDATPQVSLRTQETDDSDWFDLGIDITVDDHEIPFVELFTALAREQTHLILDDGSFFSLDNPAFGRLRELLTEANALDGFSPENPQISRYQTALYDELEDLADDIADDPKWIELIGGLRDLDTIAEVAVPDTVNAQLRPYQVEGFRWLAFLRQHRLGGILADDMGLGKTLQTLALIDHDRTESETETQAPFLVVAPTSVVANWVLEARKFTPHLSVTAVGETAKKRKRSVAAAVAGADIVVTSYAVMRLDIDEFAALDWAGLIYDEAQFMKNHQAKTHRAARRLEAPFRLAITGTPMENSLTDVWSLAAITSPGLFPNAKRFREDYVRPIESGESPERMDRLRSRLRPFMLRRTKDLVAADLPEKQEQILGVELEPAHRRLYDTVLQRERKQVLGLLGEFEKNRFAIFRSLTLLRMLALDPGIVAEYADSGIASSKLSVLMSHLAEVRDEGHRALVFSQFTSYLRAVAAELEDSGIDYVYLDGSTKDRTKVIETFREGDAPVFLISLKAGGFGLTLTEADYVFLLDPWWNPAAENQAVDRTHRIGQTRQVMVYRLVAENTIEEKVLALQTKKAELFTALMDDGSAFSEVISAADIKGLLEG</sequence>
<protein>
    <submittedName>
        <fullName evidence="7">DEAD/DEAH box helicase</fullName>
    </submittedName>
</protein>
<evidence type="ECO:0000256" key="2">
    <source>
        <dbReference type="PROSITE-ProRule" id="PRU00325"/>
    </source>
</evidence>
<feature type="compositionally biased region" description="Basic and acidic residues" evidence="3">
    <location>
        <begin position="460"/>
        <end position="477"/>
    </location>
</feature>
<feature type="domain" description="Helicase C-terminal" evidence="6">
    <location>
        <begin position="1018"/>
        <end position="1162"/>
    </location>
</feature>
<keyword evidence="7" id="KW-0347">Helicase</keyword>
<evidence type="ECO:0000313" key="7">
    <source>
        <dbReference type="EMBL" id="XBV89285.1"/>
    </source>
</evidence>
<feature type="region of interest" description="Disordered" evidence="3">
    <location>
        <begin position="406"/>
        <end position="484"/>
    </location>
</feature>
<reference evidence="7" key="1">
    <citation type="submission" date="2024-06" db="EMBL/GenBank/DDBJ databases">
        <title>Brevibacterium koreense sp. nov., isolated from jogae-jeotgal, a Korean fermented seafood.</title>
        <authorList>
            <person name="Whon T.W."/>
            <person name="Nam S."/>
            <person name="Kim Y."/>
        </authorList>
    </citation>
    <scope>NUCLEOTIDE SEQUENCE</scope>
    <source>
        <strain evidence="7">CBA3109</strain>
    </source>
</reference>
<feature type="domain" description="SWIM-type" evidence="4">
    <location>
        <begin position="57"/>
        <end position="98"/>
    </location>
</feature>
<accession>A0AAU7UMU3</accession>
<dbReference type="AlphaFoldDB" id="A0AAU7UMU3"/>
<evidence type="ECO:0000256" key="3">
    <source>
        <dbReference type="SAM" id="MobiDB-lite"/>
    </source>
</evidence>
<dbReference type="CDD" id="cd18012">
    <property type="entry name" value="DEXQc_arch_SWI2_SNF2"/>
    <property type="match status" value="1"/>
</dbReference>
<dbReference type="GO" id="GO:0008270">
    <property type="term" value="F:zinc ion binding"/>
    <property type="evidence" value="ECO:0007669"/>
    <property type="project" value="UniProtKB-KW"/>
</dbReference>
<keyword evidence="7" id="KW-0067">ATP-binding</keyword>
<keyword evidence="2" id="KW-0862">Zinc</keyword>